<gene>
    <name evidence="2" type="ORF">ACFQQG_15315</name>
</gene>
<reference evidence="2 3" key="1">
    <citation type="journal article" date="2019" name="Int. J. Syst. Evol. Microbiol.">
        <title>The Global Catalogue of Microorganisms (GCM) 10K type strain sequencing project: providing services to taxonomists for standard genome sequencing and annotation.</title>
        <authorList>
            <consortium name="The Broad Institute Genomics Platform"/>
            <consortium name="The Broad Institute Genome Sequencing Center for Infectious Disease"/>
            <person name="Wu L."/>
            <person name="Ma J."/>
        </authorList>
    </citation>
    <scope>NUCLEOTIDE SEQUENCE [LARGE SCALE GENOMIC DNA]</scope>
    <source>
        <strain evidence="2 3">JCM 30072</strain>
    </source>
</reference>
<dbReference type="Proteomes" id="UP001596445">
    <property type="component" value="Unassembled WGS sequence"/>
</dbReference>
<evidence type="ECO:0000313" key="3">
    <source>
        <dbReference type="Proteomes" id="UP001596445"/>
    </source>
</evidence>
<comment type="caution">
    <text evidence="2">The sequence shown here is derived from an EMBL/GenBank/DDBJ whole genome shotgun (WGS) entry which is preliminary data.</text>
</comment>
<dbReference type="EMBL" id="JBHSZI010000001">
    <property type="protein sequence ID" value="MFC7059288.1"/>
    <property type="molecule type" value="Genomic_DNA"/>
</dbReference>
<dbReference type="RefSeq" id="WP_267162051.1">
    <property type="nucleotide sequence ID" value="NZ_CP112972.1"/>
</dbReference>
<evidence type="ECO:0000313" key="2">
    <source>
        <dbReference type="EMBL" id="MFC7059288.1"/>
    </source>
</evidence>
<keyword evidence="3" id="KW-1185">Reference proteome</keyword>
<name>A0ABD5W7S7_9EURY</name>
<keyword evidence="1" id="KW-0472">Membrane</keyword>
<dbReference type="GeneID" id="76631426"/>
<keyword evidence="1" id="KW-0812">Transmembrane</keyword>
<dbReference type="AlphaFoldDB" id="A0ABD5W7S7"/>
<accession>A0ABD5W7S7</accession>
<feature type="transmembrane region" description="Helical" evidence="1">
    <location>
        <begin position="6"/>
        <end position="29"/>
    </location>
</feature>
<sequence>MERLHHATLFALYQITLLCGIALLPLALLTQRVGFRLPVDRAILGVKEAYEQRRPKRS</sequence>
<keyword evidence="1" id="KW-1133">Transmembrane helix</keyword>
<evidence type="ECO:0000256" key="1">
    <source>
        <dbReference type="SAM" id="Phobius"/>
    </source>
</evidence>
<organism evidence="2 3">
    <name type="scientific">Halovenus salina</name>
    <dbReference type="NCBI Taxonomy" id="1510225"/>
    <lineage>
        <taxon>Archaea</taxon>
        <taxon>Methanobacteriati</taxon>
        <taxon>Methanobacteriota</taxon>
        <taxon>Stenosarchaea group</taxon>
        <taxon>Halobacteria</taxon>
        <taxon>Halobacteriales</taxon>
        <taxon>Haloarculaceae</taxon>
        <taxon>Halovenus</taxon>
    </lineage>
</organism>
<protein>
    <submittedName>
        <fullName evidence="2">Uncharacterized protein</fullName>
    </submittedName>
</protein>
<proteinExistence type="predicted"/>